<dbReference type="EMBL" id="RPDH01000003">
    <property type="protein sequence ID" value="RPE05959.1"/>
    <property type="molecule type" value="Genomic_DNA"/>
</dbReference>
<dbReference type="PANTHER" id="PTHR48111:SF1">
    <property type="entry name" value="TWO-COMPONENT RESPONSE REGULATOR ORR33"/>
    <property type="match status" value="1"/>
</dbReference>
<dbReference type="SMART" id="SM00419">
    <property type="entry name" value="HTH_CRP"/>
    <property type="match status" value="1"/>
</dbReference>
<dbReference type="GO" id="GO:0005829">
    <property type="term" value="C:cytosol"/>
    <property type="evidence" value="ECO:0007669"/>
    <property type="project" value="TreeGrafter"/>
</dbReference>
<dbReference type="InterPro" id="IPR001789">
    <property type="entry name" value="Sig_transdc_resp-reg_receiver"/>
</dbReference>
<reference evidence="11 12" key="1">
    <citation type="submission" date="2018-11" db="EMBL/GenBank/DDBJ databases">
        <title>Chitinophaga lutea sp.nov., isolate from arsenic contaminated soil.</title>
        <authorList>
            <person name="Zong Y."/>
        </authorList>
    </citation>
    <scope>NUCLEOTIDE SEQUENCE [LARGE SCALE GENOMIC DNA]</scope>
    <source>
        <strain evidence="11 12">ZY74</strain>
    </source>
</reference>
<dbReference type="Gene3D" id="2.60.120.10">
    <property type="entry name" value="Jelly Rolls"/>
    <property type="match status" value="1"/>
</dbReference>
<organism evidence="11 12">
    <name type="scientific">Chitinophaga lutea</name>
    <dbReference type="NCBI Taxonomy" id="2488634"/>
    <lineage>
        <taxon>Bacteria</taxon>
        <taxon>Pseudomonadati</taxon>
        <taxon>Bacteroidota</taxon>
        <taxon>Chitinophagia</taxon>
        <taxon>Chitinophagales</taxon>
        <taxon>Chitinophagaceae</taxon>
        <taxon>Chitinophaga</taxon>
    </lineage>
</organism>
<dbReference type="Pfam" id="PF00027">
    <property type="entry name" value="cNMP_binding"/>
    <property type="match status" value="1"/>
</dbReference>
<dbReference type="InterPro" id="IPR011006">
    <property type="entry name" value="CheY-like_superfamily"/>
</dbReference>
<dbReference type="Pfam" id="PF13545">
    <property type="entry name" value="HTH_Crp_2"/>
    <property type="match status" value="1"/>
</dbReference>
<dbReference type="GO" id="GO:0000976">
    <property type="term" value="F:transcription cis-regulatory region binding"/>
    <property type="evidence" value="ECO:0007669"/>
    <property type="project" value="TreeGrafter"/>
</dbReference>
<evidence type="ECO:0000256" key="5">
    <source>
        <dbReference type="ARBA" id="ARBA00023163"/>
    </source>
</evidence>
<dbReference type="PROSITE" id="PS50110">
    <property type="entry name" value="RESPONSE_REGULATORY"/>
    <property type="match status" value="1"/>
</dbReference>
<feature type="domain" description="HTH crp-type" evidence="10">
    <location>
        <begin position="275"/>
        <end position="346"/>
    </location>
</feature>
<evidence type="ECO:0000256" key="7">
    <source>
        <dbReference type="SAM" id="Coils"/>
    </source>
</evidence>
<dbReference type="GO" id="GO:0006355">
    <property type="term" value="P:regulation of DNA-templated transcription"/>
    <property type="evidence" value="ECO:0007669"/>
    <property type="project" value="InterPro"/>
</dbReference>
<dbReference type="Proteomes" id="UP000278351">
    <property type="component" value="Unassembled WGS sequence"/>
</dbReference>
<evidence type="ECO:0000259" key="10">
    <source>
        <dbReference type="PROSITE" id="PS51063"/>
    </source>
</evidence>
<dbReference type="AlphaFoldDB" id="A0A3N4PHB4"/>
<comment type="caution">
    <text evidence="11">The sequence shown here is derived from an EMBL/GenBank/DDBJ whole genome shotgun (WGS) entry which is preliminary data.</text>
</comment>
<dbReference type="CDD" id="cd00038">
    <property type="entry name" value="CAP_ED"/>
    <property type="match status" value="1"/>
</dbReference>
<keyword evidence="7" id="KW-0175">Coiled coil</keyword>
<dbReference type="OrthoDB" id="9127033at2"/>
<keyword evidence="12" id="KW-1185">Reference proteome</keyword>
<dbReference type="SMART" id="SM00448">
    <property type="entry name" value="REC"/>
    <property type="match status" value="1"/>
</dbReference>
<evidence type="ECO:0000256" key="1">
    <source>
        <dbReference type="ARBA" id="ARBA00022553"/>
    </source>
</evidence>
<dbReference type="InterPro" id="IPR000595">
    <property type="entry name" value="cNMP-bd_dom"/>
</dbReference>
<dbReference type="Gene3D" id="1.10.10.10">
    <property type="entry name" value="Winged helix-like DNA-binding domain superfamily/Winged helix DNA-binding domain"/>
    <property type="match status" value="1"/>
</dbReference>
<dbReference type="Gene3D" id="3.40.50.2300">
    <property type="match status" value="1"/>
</dbReference>
<dbReference type="GO" id="GO:0032993">
    <property type="term" value="C:protein-DNA complex"/>
    <property type="evidence" value="ECO:0007669"/>
    <property type="project" value="TreeGrafter"/>
</dbReference>
<dbReference type="InterPro" id="IPR012318">
    <property type="entry name" value="HTH_CRP"/>
</dbReference>
<keyword evidence="2" id="KW-0902">Two-component regulatory system</keyword>
<feature type="domain" description="Response regulatory" evidence="9">
    <location>
        <begin position="4"/>
        <end position="120"/>
    </location>
</feature>
<proteinExistence type="predicted"/>
<dbReference type="CDD" id="cd17574">
    <property type="entry name" value="REC_OmpR"/>
    <property type="match status" value="1"/>
</dbReference>
<protein>
    <submittedName>
        <fullName evidence="11">Response regulator</fullName>
    </submittedName>
</protein>
<dbReference type="SUPFAM" id="SSF52172">
    <property type="entry name" value="CheY-like"/>
    <property type="match status" value="1"/>
</dbReference>
<sequence>MPVKILVIEDNSDIRANTAEILEMANYEVLTAANGKEGVQLAMEHKPDLVICDITMPVLDGYGVLHLLNKNEEMSSIPFIFLTARAERSEVRRGMEMGADDYITKPFDPIELLNAIEGRLKKATRLKQELTKDLSGLNTLMHTVNGKDLLEDLKEGRNINRYRKKEVIYSEGNHPAYLFFILKGKVKTCKRNDDGKEIITGLYNENDFLGYTALLEAGIYKENAEALEETELAVIPREDFEELAFNSIDVMKKFMHLLARNIADNERQLLSVAYNSLRKKVADALLFLNTKYNPGNSAHFSIDISRDNLAAVAGVAKESLIRTLGDFRDEKLIDIKEGEIHLTDLRKLGRMMN</sequence>
<dbReference type="InterPro" id="IPR036388">
    <property type="entry name" value="WH-like_DNA-bd_sf"/>
</dbReference>
<dbReference type="RefSeq" id="WP_123849608.1">
    <property type="nucleotide sequence ID" value="NZ_RPDH01000003.1"/>
</dbReference>
<evidence type="ECO:0000313" key="12">
    <source>
        <dbReference type="Proteomes" id="UP000278351"/>
    </source>
</evidence>
<dbReference type="Pfam" id="PF00072">
    <property type="entry name" value="Response_reg"/>
    <property type="match status" value="1"/>
</dbReference>
<evidence type="ECO:0000259" key="9">
    <source>
        <dbReference type="PROSITE" id="PS50110"/>
    </source>
</evidence>
<dbReference type="SUPFAM" id="SSF46785">
    <property type="entry name" value="Winged helix' DNA-binding domain"/>
    <property type="match status" value="1"/>
</dbReference>
<evidence type="ECO:0000259" key="8">
    <source>
        <dbReference type="PROSITE" id="PS50042"/>
    </source>
</evidence>
<evidence type="ECO:0000256" key="3">
    <source>
        <dbReference type="ARBA" id="ARBA00023015"/>
    </source>
</evidence>
<keyword evidence="4" id="KW-0238">DNA-binding</keyword>
<keyword evidence="5" id="KW-0804">Transcription</keyword>
<feature type="coiled-coil region" evidence="7">
    <location>
        <begin position="113"/>
        <end position="140"/>
    </location>
</feature>
<accession>A0A3N4PHB4</accession>
<keyword evidence="1 6" id="KW-0597">Phosphoprotein</keyword>
<evidence type="ECO:0000256" key="4">
    <source>
        <dbReference type="ARBA" id="ARBA00023125"/>
    </source>
</evidence>
<feature type="domain" description="Cyclic nucleotide-binding" evidence="8">
    <location>
        <begin position="162"/>
        <end position="261"/>
    </location>
</feature>
<dbReference type="PROSITE" id="PS50042">
    <property type="entry name" value="CNMP_BINDING_3"/>
    <property type="match status" value="1"/>
</dbReference>
<dbReference type="InterPro" id="IPR014710">
    <property type="entry name" value="RmlC-like_jellyroll"/>
</dbReference>
<dbReference type="GO" id="GO:0000156">
    <property type="term" value="F:phosphorelay response regulator activity"/>
    <property type="evidence" value="ECO:0007669"/>
    <property type="project" value="TreeGrafter"/>
</dbReference>
<dbReference type="InterPro" id="IPR039420">
    <property type="entry name" value="WalR-like"/>
</dbReference>
<dbReference type="SMART" id="SM00100">
    <property type="entry name" value="cNMP"/>
    <property type="match status" value="1"/>
</dbReference>
<gene>
    <name evidence="11" type="ORF">EGT74_26775</name>
</gene>
<dbReference type="InterPro" id="IPR018490">
    <property type="entry name" value="cNMP-bd_dom_sf"/>
</dbReference>
<dbReference type="SUPFAM" id="SSF51206">
    <property type="entry name" value="cAMP-binding domain-like"/>
    <property type="match status" value="1"/>
</dbReference>
<evidence type="ECO:0000256" key="6">
    <source>
        <dbReference type="PROSITE-ProRule" id="PRU00169"/>
    </source>
</evidence>
<feature type="modified residue" description="4-aspartylphosphate" evidence="6">
    <location>
        <position position="53"/>
    </location>
</feature>
<evidence type="ECO:0000313" key="11">
    <source>
        <dbReference type="EMBL" id="RPE05959.1"/>
    </source>
</evidence>
<dbReference type="PANTHER" id="PTHR48111">
    <property type="entry name" value="REGULATOR OF RPOS"/>
    <property type="match status" value="1"/>
</dbReference>
<dbReference type="PROSITE" id="PS51063">
    <property type="entry name" value="HTH_CRP_2"/>
    <property type="match status" value="1"/>
</dbReference>
<evidence type="ECO:0000256" key="2">
    <source>
        <dbReference type="ARBA" id="ARBA00023012"/>
    </source>
</evidence>
<name>A0A3N4PHB4_9BACT</name>
<dbReference type="InterPro" id="IPR036390">
    <property type="entry name" value="WH_DNA-bd_sf"/>
</dbReference>
<keyword evidence="3" id="KW-0805">Transcription regulation</keyword>